<reference evidence="1" key="1">
    <citation type="submission" date="2023-05" db="EMBL/GenBank/DDBJ databases">
        <authorList>
            <person name="Huff M."/>
        </authorList>
    </citation>
    <scope>NUCLEOTIDE SEQUENCE</scope>
</reference>
<dbReference type="AlphaFoldDB" id="A0AAD2A1U5"/>
<evidence type="ECO:0000313" key="1">
    <source>
        <dbReference type="EMBL" id="CAI9779389.1"/>
    </source>
</evidence>
<protein>
    <submittedName>
        <fullName evidence="1">Uncharacterized protein</fullName>
    </submittedName>
</protein>
<accession>A0AAD2A1U5</accession>
<keyword evidence="2" id="KW-1185">Reference proteome</keyword>
<organism evidence="1 2">
    <name type="scientific">Fraxinus pennsylvanica</name>
    <dbReference type="NCBI Taxonomy" id="56036"/>
    <lineage>
        <taxon>Eukaryota</taxon>
        <taxon>Viridiplantae</taxon>
        <taxon>Streptophyta</taxon>
        <taxon>Embryophyta</taxon>
        <taxon>Tracheophyta</taxon>
        <taxon>Spermatophyta</taxon>
        <taxon>Magnoliopsida</taxon>
        <taxon>eudicotyledons</taxon>
        <taxon>Gunneridae</taxon>
        <taxon>Pentapetalae</taxon>
        <taxon>asterids</taxon>
        <taxon>lamiids</taxon>
        <taxon>Lamiales</taxon>
        <taxon>Oleaceae</taxon>
        <taxon>Oleeae</taxon>
        <taxon>Fraxinus</taxon>
    </lineage>
</organism>
<sequence>MSIQKPAVKYYGHLPVVIKGCTMNRPINNDLAAVGGMLLQTCDYIFLEPSKDYSGRVACTIPEEDSTSLVFDKLRQIDKRLENQQMCPSEVLANNEPVKPVADPKKEDIWENILQ</sequence>
<name>A0AAD2A1U5_9LAMI</name>
<proteinExistence type="predicted"/>
<dbReference type="EMBL" id="OU503051">
    <property type="protein sequence ID" value="CAI9779389.1"/>
    <property type="molecule type" value="Genomic_DNA"/>
</dbReference>
<dbReference type="Proteomes" id="UP000834106">
    <property type="component" value="Chromosome 16"/>
</dbReference>
<evidence type="ECO:0000313" key="2">
    <source>
        <dbReference type="Proteomes" id="UP000834106"/>
    </source>
</evidence>
<gene>
    <name evidence="1" type="ORF">FPE_LOCUS26819</name>
</gene>